<accession>A0A286G087</accession>
<reference evidence="1 2" key="1">
    <citation type="submission" date="2017-09" db="EMBL/GenBank/DDBJ databases">
        <authorList>
            <person name="Ehlers B."/>
            <person name="Leendertz F.H."/>
        </authorList>
    </citation>
    <scope>NUCLEOTIDE SEQUENCE [LARGE SCALE GENOMIC DNA]</scope>
    <source>
        <strain evidence="1 2">USBA 140</strain>
    </source>
</reference>
<protein>
    <submittedName>
        <fullName evidence="1">Acyl-CoA thioester hydrolase</fullName>
    </submittedName>
</protein>
<dbReference type="AlphaFoldDB" id="A0A286G087"/>
<dbReference type="PANTHER" id="PTHR31793">
    <property type="entry name" value="4-HYDROXYBENZOYL-COA THIOESTERASE FAMILY MEMBER"/>
    <property type="match status" value="1"/>
</dbReference>
<dbReference type="InterPro" id="IPR029069">
    <property type="entry name" value="HotDog_dom_sf"/>
</dbReference>
<dbReference type="CDD" id="cd00586">
    <property type="entry name" value="4HBT"/>
    <property type="match status" value="1"/>
</dbReference>
<keyword evidence="1" id="KW-0378">Hydrolase</keyword>
<evidence type="ECO:0000313" key="2">
    <source>
        <dbReference type="Proteomes" id="UP000219621"/>
    </source>
</evidence>
<gene>
    <name evidence="1" type="ORF">SAMN05421508_10135</name>
</gene>
<dbReference type="InterPro" id="IPR050563">
    <property type="entry name" value="4-hydroxybenzoyl-CoA_TE"/>
</dbReference>
<name>A0A286G087_9PROT</name>
<dbReference type="EMBL" id="OCNJ01000001">
    <property type="protein sequence ID" value="SOD88878.1"/>
    <property type="molecule type" value="Genomic_DNA"/>
</dbReference>
<dbReference type="PANTHER" id="PTHR31793:SF2">
    <property type="entry name" value="BLR1345 PROTEIN"/>
    <property type="match status" value="1"/>
</dbReference>
<dbReference type="RefSeq" id="WP_245913317.1">
    <property type="nucleotide sequence ID" value="NZ_OCNJ01000001.1"/>
</dbReference>
<dbReference type="Gene3D" id="3.10.129.10">
    <property type="entry name" value="Hotdog Thioesterase"/>
    <property type="match status" value="1"/>
</dbReference>
<keyword evidence="2" id="KW-1185">Reference proteome</keyword>
<dbReference type="GO" id="GO:0047617">
    <property type="term" value="F:fatty acyl-CoA hydrolase activity"/>
    <property type="evidence" value="ECO:0007669"/>
    <property type="project" value="TreeGrafter"/>
</dbReference>
<dbReference type="SUPFAM" id="SSF54637">
    <property type="entry name" value="Thioesterase/thiol ester dehydrase-isomerase"/>
    <property type="match status" value="1"/>
</dbReference>
<proteinExistence type="predicted"/>
<organism evidence="1 2">
    <name type="scientific">Caenispirillum bisanense</name>
    <dbReference type="NCBI Taxonomy" id="414052"/>
    <lineage>
        <taxon>Bacteria</taxon>
        <taxon>Pseudomonadati</taxon>
        <taxon>Pseudomonadota</taxon>
        <taxon>Alphaproteobacteria</taxon>
        <taxon>Rhodospirillales</taxon>
        <taxon>Novispirillaceae</taxon>
        <taxon>Caenispirillum</taxon>
    </lineage>
</organism>
<dbReference type="Pfam" id="PF13279">
    <property type="entry name" value="4HBT_2"/>
    <property type="match status" value="1"/>
</dbReference>
<dbReference type="Proteomes" id="UP000219621">
    <property type="component" value="Unassembled WGS sequence"/>
</dbReference>
<evidence type="ECO:0000313" key="1">
    <source>
        <dbReference type="EMBL" id="SOD88878.1"/>
    </source>
</evidence>
<sequence>MTSAPTPMPAVPPHLETVRPEWVDYNGHMNVAFYVLAFDHATDAFFDAAGLGADWRERTQRSVFVVEAHVTYDGEVVQGAPLRIQPRPLAVGHKTLRLFHTMHHAEDGFLAATNEVMMVHVDMASRRSVLWDPDVRARLEALVAADASPWPDKAGRAIGGR</sequence>